<keyword evidence="1" id="KW-0472">Membrane</keyword>
<name>A0AAD8U664_LOLMU</name>
<sequence>MFGATISERFKLLIASSFASNALHWLIGFTIRTLRRKLSKIVHQILRPGVPIPSDHHSCREPFYKFYFKILPRVCVRIIFIVLVILVSIEIVTQLAPEMFPLDITYFSRPAKGTPFWQGLQYCAESLSVIHHLKFLIGNMVLYLEWVVGRVTMYSFFTAGEDLGNNAAPKVQYGGSDEVNDKRRFFAVGTMSRVLLAWLAVVVFSSATLFFSISVGRTFLFSIPQLPLAGRLESNDLFAIAVGLCIISTIIAAARDSFACMTSGGTRLLALEMHLLFFIWIFIVPLLIGMLVDLSLLSPFIGPDDDVPAVGFFCTWFLGRQLQNIGNYLAPRTRFSPYLPFVAYFIDEGHYGNVCLSREVLTSVKLTRLLQDELLPIASKLVAALGVPYVLAKCIFPILGYPVAVNLVVYRFAWLGSLTFCVLCIKLHASIRNDRYAIGRRLEDVDDTCWKTLLLGLYFE</sequence>
<evidence type="ECO:0000259" key="2">
    <source>
        <dbReference type="Pfam" id="PF23113"/>
    </source>
</evidence>
<dbReference type="PANTHER" id="PTHR13145">
    <property type="entry name" value="SSM4 PROTEIN"/>
    <property type="match status" value="1"/>
</dbReference>
<gene>
    <name evidence="3" type="ORF">QYE76_015082</name>
</gene>
<evidence type="ECO:0000313" key="4">
    <source>
        <dbReference type="Proteomes" id="UP001231189"/>
    </source>
</evidence>
<dbReference type="InterPro" id="IPR056521">
    <property type="entry name" value="MARCHF6-like_C"/>
</dbReference>
<dbReference type="EMBL" id="JAUUTY010000001">
    <property type="protein sequence ID" value="KAK1698385.1"/>
    <property type="molecule type" value="Genomic_DNA"/>
</dbReference>
<evidence type="ECO:0000256" key="1">
    <source>
        <dbReference type="SAM" id="Phobius"/>
    </source>
</evidence>
<feature type="transmembrane region" description="Helical" evidence="1">
    <location>
        <begin position="195"/>
        <end position="216"/>
    </location>
</feature>
<evidence type="ECO:0000313" key="3">
    <source>
        <dbReference type="EMBL" id="KAK1698385.1"/>
    </source>
</evidence>
<dbReference type="Pfam" id="PF23113">
    <property type="entry name" value="MARCHF6_C"/>
    <property type="match status" value="1"/>
</dbReference>
<dbReference type="GO" id="GO:0005789">
    <property type="term" value="C:endoplasmic reticulum membrane"/>
    <property type="evidence" value="ECO:0007669"/>
    <property type="project" value="TreeGrafter"/>
</dbReference>
<keyword evidence="1" id="KW-1133">Transmembrane helix</keyword>
<protein>
    <recommendedName>
        <fullName evidence="2">E3 ubiquitin-protein ligase MARCHF6-like C-terminal domain-containing protein</fullName>
    </recommendedName>
</protein>
<feature type="transmembrane region" description="Helical" evidence="1">
    <location>
        <begin position="237"/>
        <end position="254"/>
    </location>
</feature>
<dbReference type="Proteomes" id="UP001231189">
    <property type="component" value="Unassembled WGS sequence"/>
</dbReference>
<keyword evidence="1" id="KW-0812">Transmembrane</keyword>
<feature type="transmembrane region" description="Helical" evidence="1">
    <location>
        <begin position="74"/>
        <end position="96"/>
    </location>
</feature>
<reference evidence="3" key="1">
    <citation type="submission" date="2023-07" db="EMBL/GenBank/DDBJ databases">
        <title>A chromosome-level genome assembly of Lolium multiflorum.</title>
        <authorList>
            <person name="Chen Y."/>
            <person name="Copetti D."/>
            <person name="Kolliker R."/>
            <person name="Studer B."/>
        </authorList>
    </citation>
    <scope>NUCLEOTIDE SEQUENCE</scope>
    <source>
        <strain evidence="3">02402/16</strain>
        <tissue evidence="3">Leaf</tissue>
    </source>
</reference>
<accession>A0AAD8U664</accession>
<comment type="caution">
    <text evidence="3">The sequence shown here is derived from an EMBL/GenBank/DDBJ whole genome shotgun (WGS) entry which is preliminary data.</text>
</comment>
<proteinExistence type="predicted"/>
<keyword evidence="4" id="KW-1185">Reference proteome</keyword>
<dbReference type="AlphaFoldDB" id="A0AAD8U664"/>
<dbReference type="PANTHER" id="PTHR13145:SF1">
    <property type="entry name" value="RING-CH-TYPE DOMAIN-CONTAINING PROTEIN"/>
    <property type="match status" value="1"/>
</dbReference>
<feature type="domain" description="E3 ubiquitin-protein ligase MARCHF6-like C-terminal" evidence="2">
    <location>
        <begin position="363"/>
        <end position="429"/>
    </location>
</feature>
<feature type="transmembrane region" description="Helical" evidence="1">
    <location>
        <begin position="274"/>
        <end position="292"/>
    </location>
</feature>
<dbReference type="GO" id="GO:0036503">
    <property type="term" value="P:ERAD pathway"/>
    <property type="evidence" value="ECO:0007669"/>
    <property type="project" value="TreeGrafter"/>
</dbReference>
<organism evidence="3 4">
    <name type="scientific">Lolium multiflorum</name>
    <name type="common">Italian ryegrass</name>
    <name type="synonym">Lolium perenne subsp. multiflorum</name>
    <dbReference type="NCBI Taxonomy" id="4521"/>
    <lineage>
        <taxon>Eukaryota</taxon>
        <taxon>Viridiplantae</taxon>
        <taxon>Streptophyta</taxon>
        <taxon>Embryophyta</taxon>
        <taxon>Tracheophyta</taxon>
        <taxon>Spermatophyta</taxon>
        <taxon>Magnoliopsida</taxon>
        <taxon>Liliopsida</taxon>
        <taxon>Poales</taxon>
        <taxon>Poaceae</taxon>
        <taxon>BOP clade</taxon>
        <taxon>Pooideae</taxon>
        <taxon>Poodae</taxon>
        <taxon>Poeae</taxon>
        <taxon>Poeae Chloroplast Group 2 (Poeae type)</taxon>
        <taxon>Loliodinae</taxon>
        <taxon>Loliinae</taxon>
        <taxon>Lolium</taxon>
    </lineage>
</organism>
<feature type="transmembrane region" description="Helical" evidence="1">
    <location>
        <begin position="412"/>
        <end position="431"/>
    </location>
</feature>